<dbReference type="RefSeq" id="WP_132696802.1">
    <property type="nucleotide sequence ID" value="NZ_SLVM01000036.1"/>
</dbReference>
<dbReference type="AlphaFoldDB" id="A0A4R1YHW8"/>
<organism evidence="3 4">
    <name type="scientific">Rhodovulum steppense</name>
    <dbReference type="NCBI Taxonomy" id="540251"/>
    <lineage>
        <taxon>Bacteria</taxon>
        <taxon>Pseudomonadati</taxon>
        <taxon>Pseudomonadota</taxon>
        <taxon>Alphaproteobacteria</taxon>
        <taxon>Rhodobacterales</taxon>
        <taxon>Paracoccaceae</taxon>
        <taxon>Rhodovulum</taxon>
    </lineage>
</organism>
<keyword evidence="4" id="KW-1185">Reference proteome</keyword>
<feature type="transmembrane region" description="Helical" evidence="1">
    <location>
        <begin position="212"/>
        <end position="236"/>
    </location>
</feature>
<sequence>MNIKAHLAAAVAATALTVGAAQASTISVSAFDIGAWNTATAALGAIEDFETTGPANGEGKLPGVLATSVGTFDTVGGIGSGSTCVATGGAPCTTLSLFGPTLNGLNGQGNLVPDNGEWSLNADDTLGVVWNVALASGGAFNKIVFGLRDIADIPGTIATVSSDGATPVEFTGLLNANKQLIVISFGTAVTSATVTIQNLNGVVNDSFSLDGAAVGVVPLPAAGFLLLGGLGALAAVRRRKQNA</sequence>
<keyword evidence="2" id="KW-0732">Signal</keyword>
<comment type="caution">
    <text evidence="3">The sequence shown here is derived from an EMBL/GenBank/DDBJ whole genome shotgun (WGS) entry which is preliminary data.</text>
</comment>
<keyword evidence="1" id="KW-1133">Transmembrane helix</keyword>
<evidence type="ECO:0000256" key="1">
    <source>
        <dbReference type="SAM" id="Phobius"/>
    </source>
</evidence>
<dbReference type="EMBL" id="SLVM01000036">
    <property type="protein sequence ID" value="TCM75884.1"/>
    <property type="molecule type" value="Genomic_DNA"/>
</dbReference>
<keyword evidence="1" id="KW-0812">Transmembrane</keyword>
<evidence type="ECO:0000313" key="4">
    <source>
        <dbReference type="Proteomes" id="UP000295277"/>
    </source>
</evidence>
<dbReference type="NCBIfam" id="TIGR03370">
    <property type="entry name" value="VPLPA-CTERM"/>
    <property type="match status" value="1"/>
</dbReference>
<feature type="chain" id="PRO_5020591155" evidence="2">
    <location>
        <begin position="24"/>
        <end position="243"/>
    </location>
</feature>
<reference evidence="3 4" key="1">
    <citation type="submission" date="2019-03" db="EMBL/GenBank/DDBJ databases">
        <title>Genomic Encyclopedia of Type Strains, Phase IV (KMG-IV): sequencing the most valuable type-strain genomes for metagenomic binning, comparative biology and taxonomic classification.</title>
        <authorList>
            <person name="Goeker M."/>
        </authorList>
    </citation>
    <scope>NUCLEOTIDE SEQUENCE [LARGE SCALE GENOMIC DNA]</scope>
    <source>
        <strain evidence="3 4">DSM 21153</strain>
    </source>
</reference>
<dbReference type="Proteomes" id="UP000295277">
    <property type="component" value="Unassembled WGS sequence"/>
</dbReference>
<name>A0A4R1YHW8_9RHOB</name>
<dbReference type="InterPro" id="IPR022472">
    <property type="entry name" value="VPLPA-CTERM"/>
</dbReference>
<evidence type="ECO:0000256" key="2">
    <source>
        <dbReference type="SAM" id="SignalP"/>
    </source>
</evidence>
<evidence type="ECO:0000313" key="3">
    <source>
        <dbReference type="EMBL" id="TCM75884.1"/>
    </source>
</evidence>
<protein>
    <submittedName>
        <fullName evidence="3">Putative secreted protein</fullName>
    </submittedName>
</protein>
<proteinExistence type="predicted"/>
<gene>
    <name evidence="3" type="ORF">EV216_13612</name>
</gene>
<dbReference type="OrthoDB" id="7864696at2"/>
<feature type="signal peptide" evidence="2">
    <location>
        <begin position="1"/>
        <end position="23"/>
    </location>
</feature>
<accession>A0A4R1YHW8</accession>
<keyword evidence="1" id="KW-0472">Membrane</keyword>